<dbReference type="GO" id="GO:0005634">
    <property type="term" value="C:nucleus"/>
    <property type="evidence" value="ECO:0007669"/>
    <property type="project" value="UniProtKB-SubCell"/>
</dbReference>
<keyword evidence="3 6" id="KW-0238">DNA-binding</keyword>
<dbReference type="AlphaFoldDB" id="A0A9Y3RHT9"/>
<dbReference type="GO" id="GO:0000785">
    <property type="term" value="C:chromatin"/>
    <property type="evidence" value="ECO:0007669"/>
    <property type="project" value="TreeGrafter"/>
</dbReference>
<keyword evidence="9" id="KW-1185">Reference proteome</keyword>
<dbReference type="GO" id="GO:0000978">
    <property type="term" value="F:RNA polymerase II cis-regulatory region sequence-specific DNA binding"/>
    <property type="evidence" value="ECO:0007669"/>
    <property type="project" value="InterPro"/>
</dbReference>
<dbReference type="Gene3D" id="2.60.40.820">
    <property type="entry name" value="Transcription factor, T-box"/>
    <property type="match status" value="2"/>
</dbReference>
<dbReference type="InterPro" id="IPR046360">
    <property type="entry name" value="T-box_DNA-bd"/>
</dbReference>
<keyword evidence="2" id="KW-0805">Transcription regulation</keyword>
<evidence type="ECO:0000259" key="8">
    <source>
        <dbReference type="PROSITE" id="PS50252"/>
    </source>
</evidence>
<dbReference type="RefSeq" id="XP_005735422.1">
    <property type="nucleotide sequence ID" value="XM_005735365.1"/>
</dbReference>
<dbReference type="PROSITE" id="PS01283">
    <property type="entry name" value="TBOX_1"/>
    <property type="match status" value="1"/>
</dbReference>
<gene>
    <name evidence="10" type="primary">LOC102205256</name>
</gene>
<feature type="domain" description="T-box" evidence="8">
    <location>
        <begin position="38"/>
        <end position="161"/>
    </location>
</feature>
<evidence type="ECO:0000256" key="5">
    <source>
        <dbReference type="ARBA" id="ARBA00023242"/>
    </source>
</evidence>
<comment type="caution">
    <text evidence="6">Lacks conserved residue(s) required for the propagation of feature annotation.</text>
</comment>
<dbReference type="Proteomes" id="UP000695023">
    <property type="component" value="Unplaced"/>
</dbReference>
<evidence type="ECO:0000256" key="4">
    <source>
        <dbReference type="ARBA" id="ARBA00023163"/>
    </source>
</evidence>
<dbReference type="GeneID" id="102205256"/>
<protein>
    <submittedName>
        <fullName evidence="10">T-box transcription factor TBX2b-like</fullName>
    </submittedName>
</protein>
<dbReference type="Pfam" id="PF00907">
    <property type="entry name" value="T-box"/>
    <property type="match status" value="1"/>
</dbReference>
<dbReference type="SMART" id="SM00425">
    <property type="entry name" value="TBOX"/>
    <property type="match status" value="1"/>
</dbReference>
<dbReference type="SUPFAM" id="SSF49417">
    <property type="entry name" value="p53-like transcription factors"/>
    <property type="match status" value="1"/>
</dbReference>
<feature type="compositionally biased region" description="Polar residues" evidence="7">
    <location>
        <begin position="189"/>
        <end position="218"/>
    </location>
</feature>
<name>A0A9Y3RHT9_9CICH</name>
<keyword evidence="5 6" id="KW-0539">Nucleus</keyword>
<evidence type="ECO:0000256" key="1">
    <source>
        <dbReference type="ARBA" id="ARBA00004123"/>
    </source>
</evidence>
<dbReference type="PROSITE" id="PS50252">
    <property type="entry name" value="TBOX_3"/>
    <property type="match status" value="1"/>
</dbReference>
<dbReference type="InterPro" id="IPR036960">
    <property type="entry name" value="T-box_sf"/>
</dbReference>
<dbReference type="GO" id="GO:0001708">
    <property type="term" value="P:cell fate specification"/>
    <property type="evidence" value="ECO:0007669"/>
    <property type="project" value="TreeGrafter"/>
</dbReference>
<dbReference type="PANTHER" id="PTHR11267">
    <property type="entry name" value="T-BOX PROTEIN-RELATED"/>
    <property type="match status" value="1"/>
</dbReference>
<evidence type="ECO:0000313" key="10">
    <source>
        <dbReference type="RefSeq" id="XP_005735422.1"/>
    </source>
</evidence>
<dbReference type="PANTHER" id="PTHR11267:SF204">
    <property type="entry name" value="SPADETAIL"/>
    <property type="match status" value="1"/>
</dbReference>
<evidence type="ECO:0000256" key="6">
    <source>
        <dbReference type="PROSITE-ProRule" id="PRU00201"/>
    </source>
</evidence>
<evidence type="ECO:0000256" key="3">
    <source>
        <dbReference type="ARBA" id="ARBA00023125"/>
    </source>
</evidence>
<feature type="compositionally biased region" description="Basic residues" evidence="7">
    <location>
        <begin position="166"/>
        <end position="180"/>
    </location>
</feature>
<dbReference type="InterPro" id="IPR008967">
    <property type="entry name" value="p53-like_TF_DNA-bd_sf"/>
</dbReference>
<accession>A0A9Y3RHT9</accession>
<dbReference type="InterPro" id="IPR001699">
    <property type="entry name" value="TF_T-box"/>
</dbReference>
<sequence>MEMTGGHDNLHHIADSSLNESMSLLAHPYQPSGIRVTLENADLWQSFHSIGTEMIITKHGRRMFPHCSVRVSGLQPFTNYVITMDIVPVDGFKYKIILLSMHRYYPRFHVVQADNPYTLRWGSVQSFSFPETAFTAVTAYQNPKITKLKIDHNPFAKGFREGGTHSHSKRLSNKSPRAKRPTLDRDDLSNSSPSLQRMLSTSQFTQTEESRASTQQSLKGGHLSGSALEPSENIHVEPLVLREYNCSSDEQMVPASVPYQPYRSEYGMLPYPSRDPDGAQIILHPPPNSRSAVEPCIQHGYFHQYNTTADWSQSPVLSYTTW</sequence>
<feature type="region of interest" description="Disordered" evidence="7">
    <location>
        <begin position="156"/>
        <end position="230"/>
    </location>
</feature>
<evidence type="ECO:0000256" key="2">
    <source>
        <dbReference type="ARBA" id="ARBA00023015"/>
    </source>
</evidence>
<dbReference type="GO" id="GO:0000981">
    <property type="term" value="F:DNA-binding transcription factor activity, RNA polymerase II-specific"/>
    <property type="evidence" value="ECO:0007669"/>
    <property type="project" value="TreeGrafter"/>
</dbReference>
<proteinExistence type="predicted"/>
<dbReference type="GO" id="GO:0045893">
    <property type="term" value="P:positive regulation of DNA-templated transcription"/>
    <property type="evidence" value="ECO:0007669"/>
    <property type="project" value="InterPro"/>
</dbReference>
<dbReference type="InterPro" id="IPR018186">
    <property type="entry name" value="TF_T-box_CS"/>
</dbReference>
<evidence type="ECO:0000256" key="7">
    <source>
        <dbReference type="SAM" id="MobiDB-lite"/>
    </source>
</evidence>
<evidence type="ECO:0000313" key="9">
    <source>
        <dbReference type="Proteomes" id="UP000695023"/>
    </source>
</evidence>
<keyword evidence="4" id="KW-0804">Transcription</keyword>
<reference evidence="10" key="1">
    <citation type="submission" date="2025-08" db="UniProtKB">
        <authorList>
            <consortium name="RefSeq"/>
        </authorList>
    </citation>
    <scope>IDENTIFICATION</scope>
</reference>
<organism evidence="9 10">
    <name type="scientific">Pundamilia nyererei</name>
    <dbReference type="NCBI Taxonomy" id="303518"/>
    <lineage>
        <taxon>Eukaryota</taxon>
        <taxon>Metazoa</taxon>
        <taxon>Chordata</taxon>
        <taxon>Craniata</taxon>
        <taxon>Vertebrata</taxon>
        <taxon>Euteleostomi</taxon>
        <taxon>Actinopterygii</taxon>
        <taxon>Neopterygii</taxon>
        <taxon>Teleostei</taxon>
        <taxon>Neoteleostei</taxon>
        <taxon>Acanthomorphata</taxon>
        <taxon>Ovalentaria</taxon>
        <taxon>Cichlomorphae</taxon>
        <taxon>Cichliformes</taxon>
        <taxon>Cichlidae</taxon>
        <taxon>African cichlids</taxon>
        <taxon>Pseudocrenilabrinae</taxon>
        <taxon>Haplochromini</taxon>
        <taxon>Pundamilia</taxon>
    </lineage>
</organism>
<comment type="subcellular location">
    <subcellularLocation>
        <location evidence="1 6">Nucleus</location>
    </subcellularLocation>
</comment>